<name>A0A7Y2ECL8_UNCEI</name>
<organism evidence="8 9">
    <name type="scientific">Eiseniibacteriota bacterium</name>
    <dbReference type="NCBI Taxonomy" id="2212470"/>
    <lineage>
        <taxon>Bacteria</taxon>
        <taxon>Candidatus Eiseniibacteriota</taxon>
    </lineage>
</organism>
<evidence type="ECO:0000256" key="5">
    <source>
        <dbReference type="ARBA" id="ARBA00022989"/>
    </source>
</evidence>
<evidence type="ECO:0000256" key="4">
    <source>
        <dbReference type="ARBA" id="ARBA00022803"/>
    </source>
</evidence>
<dbReference type="EMBL" id="JABDJR010000462">
    <property type="protein sequence ID" value="NNF07374.1"/>
    <property type="molecule type" value="Genomic_DNA"/>
</dbReference>
<dbReference type="InterPro" id="IPR019734">
    <property type="entry name" value="TPR_rpt"/>
</dbReference>
<keyword evidence="5" id="KW-1133">Transmembrane helix</keyword>
<reference evidence="8 9" key="1">
    <citation type="submission" date="2020-03" db="EMBL/GenBank/DDBJ databases">
        <title>Metabolic flexibility allows generalist bacteria to become dominant in a frequently disturbed ecosystem.</title>
        <authorList>
            <person name="Chen Y.-J."/>
            <person name="Leung P.M."/>
            <person name="Bay S.K."/>
            <person name="Hugenholtz P."/>
            <person name="Kessler A.J."/>
            <person name="Shelley G."/>
            <person name="Waite D.W."/>
            <person name="Cook P.L."/>
            <person name="Greening C."/>
        </authorList>
    </citation>
    <scope>NUCLEOTIDE SEQUENCE [LARGE SCALE GENOMIC DNA]</scope>
    <source>
        <strain evidence="8">SS_bin_28</strain>
    </source>
</reference>
<comment type="similarity">
    <text evidence="7">Belongs to the Tom70 family.</text>
</comment>
<evidence type="ECO:0000256" key="6">
    <source>
        <dbReference type="ARBA" id="ARBA00023136"/>
    </source>
</evidence>
<dbReference type="Gene3D" id="1.25.40.10">
    <property type="entry name" value="Tetratricopeptide repeat domain"/>
    <property type="match status" value="2"/>
</dbReference>
<dbReference type="PANTHER" id="PTHR46208">
    <property type="entry name" value="MITOCHONDRIAL IMPORT RECEPTOR SUBUNIT TOM70"/>
    <property type="match status" value="1"/>
</dbReference>
<comment type="subcellular location">
    <subcellularLocation>
        <location evidence="1">Membrane</location>
        <topology evidence="1">Single-pass membrane protein</topology>
    </subcellularLocation>
</comment>
<dbReference type="Proteomes" id="UP000547674">
    <property type="component" value="Unassembled WGS sequence"/>
</dbReference>
<evidence type="ECO:0008006" key="10">
    <source>
        <dbReference type="Google" id="ProtNLM"/>
    </source>
</evidence>
<gene>
    <name evidence="8" type="ORF">HKN21_11485</name>
</gene>
<dbReference type="Pfam" id="PF13431">
    <property type="entry name" value="TPR_17"/>
    <property type="match status" value="1"/>
</dbReference>
<keyword evidence="6" id="KW-0472">Membrane</keyword>
<dbReference type="GO" id="GO:0016020">
    <property type="term" value="C:membrane"/>
    <property type="evidence" value="ECO:0007669"/>
    <property type="project" value="UniProtKB-SubCell"/>
</dbReference>
<keyword evidence="4" id="KW-0802">TPR repeat</keyword>
<evidence type="ECO:0000256" key="3">
    <source>
        <dbReference type="ARBA" id="ARBA00022737"/>
    </source>
</evidence>
<dbReference type="SMART" id="SM00028">
    <property type="entry name" value="TPR"/>
    <property type="match status" value="3"/>
</dbReference>
<dbReference type="SUPFAM" id="SSF48452">
    <property type="entry name" value="TPR-like"/>
    <property type="match status" value="2"/>
</dbReference>
<evidence type="ECO:0000313" key="8">
    <source>
        <dbReference type="EMBL" id="NNF07374.1"/>
    </source>
</evidence>
<evidence type="ECO:0000256" key="2">
    <source>
        <dbReference type="ARBA" id="ARBA00022692"/>
    </source>
</evidence>
<dbReference type="InterPro" id="IPR011990">
    <property type="entry name" value="TPR-like_helical_dom_sf"/>
</dbReference>
<keyword evidence="2" id="KW-0812">Transmembrane</keyword>
<dbReference type="PROSITE" id="PS51257">
    <property type="entry name" value="PROKAR_LIPOPROTEIN"/>
    <property type="match status" value="1"/>
</dbReference>
<evidence type="ECO:0000256" key="7">
    <source>
        <dbReference type="ARBA" id="ARBA00038030"/>
    </source>
</evidence>
<dbReference type="PANTHER" id="PTHR46208:SF1">
    <property type="entry name" value="MITOCHONDRIAL IMPORT RECEPTOR SUBUNIT TOM70"/>
    <property type="match status" value="1"/>
</dbReference>
<dbReference type="AlphaFoldDB" id="A0A7Y2ECL8"/>
<keyword evidence="3" id="KW-0677">Repeat</keyword>
<protein>
    <recommendedName>
        <fullName evidence="10">Tetratricopeptide repeat protein</fullName>
    </recommendedName>
</protein>
<evidence type="ECO:0000313" key="9">
    <source>
        <dbReference type="Proteomes" id="UP000547674"/>
    </source>
</evidence>
<proteinExistence type="inferred from homology"/>
<accession>A0A7Y2ECL8</accession>
<evidence type="ECO:0000256" key="1">
    <source>
        <dbReference type="ARBA" id="ARBA00004167"/>
    </source>
</evidence>
<sequence length="327" mass="36564">MQNKLNIRLVLLLMTSFMAMSILVGCGSKEPPPPEITPELLRADRSFLRGDTEQGFEKLQAMIDADPNSFYGYYHLGFFHLMNRNPDLGKEALAKAAEIYPEHPGPHYFMGLADYGGGMGTGVPEPMMTGLRLSEKRWGLALPDTAAQARKAWQLIWKKKPRDAQGIMTGLVNNDPDNPKMLFLQAYAMYMRGNNLAALEPLFRSIELDPTFASAQALLGACQYNTSKRAEAKTTCLKALELDPTQALALHIYGQLLSEASEYTDAFNHMLLSVLEDPTVPFYYEYLGATLIRFGYNDLGSEILSAMERTNSFLGNHFQWPGYVPQN</sequence>
<comment type="caution">
    <text evidence="8">The sequence shown here is derived from an EMBL/GenBank/DDBJ whole genome shotgun (WGS) entry which is preliminary data.</text>
</comment>